<evidence type="ECO:0000313" key="2">
    <source>
        <dbReference type="EMBL" id="EFQ30698.1"/>
    </source>
</evidence>
<proteinExistence type="predicted"/>
<protein>
    <submittedName>
        <fullName evidence="2">Uncharacterized protein</fullName>
    </submittedName>
</protein>
<dbReference type="HOGENOM" id="CLU_1713114_0_0_1"/>
<dbReference type="eggNOG" id="ENOG502RJQS">
    <property type="taxonomic scope" value="Eukaryota"/>
</dbReference>
<dbReference type="Proteomes" id="UP000008782">
    <property type="component" value="Unassembled WGS sequence"/>
</dbReference>
<accession>E3QI83</accession>
<dbReference type="VEuPathDB" id="FungiDB:GLRG_05842"/>
<evidence type="ECO:0000313" key="3">
    <source>
        <dbReference type="Proteomes" id="UP000008782"/>
    </source>
</evidence>
<dbReference type="EMBL" id="GG697350">
    <property type="protein sequence ID" value="EFQ30698.1"/>
    <property type="molecule type" value="Genomic_DNA"/>
</dbReference>
<evidence type="ECO:0000256" key="1">
    <source>
        <dbReference type="SAM" id="MobiDB-lite"/>
    </source>
</evidence>
<gene>
    <name evidence="2" type="ORF">GLRG_05842</name>
</gene>
<sequence length="153" mass="16947">MDRYVEAPAFVPLMANTLGTVATSSDDSSRSQPPFGTRRQGSDVLCPEALPSPLRSSLSIGCASPRGGMDTDMKQKHGWPAFTLPNSLEHLYAEKAYLTWSLENQRDREAGLMRKLSMLQEMFDDGLASDEQRQSRKRAALLKSRITEVAGQK</sequence>
<feature type="region of interest" description="Disordered" evidence="1">
    <location>
        <begin position="21"/>
        <end position="58"/>
    </location>
</feature>
<name>E3QI83_COLGM</name>
<reference evidence="3" key="1">
    <citation type="journal article" date="2012" name="Nat. Genet.">
        <title>Lifestyle transitions in plant pathogenic Colletotrichum fungi deciphered by genome and transcriptome analyses.</title>
        <authorList>
            <person name="O'Connell R.J."/>
            <person name="Thon M.R."/>
            <person name="Hacquard S."/>
            <person name="Amyotte S.G."/>
            <person name="Kleemann J."/>
            <person name="Torres M.F."/>
            <person name="Damm U."/>
            <person name="Buiate E.A."/>
            <person name="Epstein L."/>
            <person name="Alkan N."/>
            <person name="Altmueller J."/>
            <person name="Alvarado-Balderrama L."/>
            <person name="Bauser C.A."/>
            <person name="Becker C."/>
            <person name="Birren B.W."/>
            <person name="Chen Z."/>
            <person name="Choi J."/>
            <person name="Crouch J.A."/>
            <person name="Duvick J.P."/>
            <person name="Farman M.A."/>
            <person name="Gan P."/>
            <person name="Heiman D."/>
            <person name="Henrissat B."/>
            <person name="Howard R.J."/>
            <person name="Kabbage M."/>
            <person name="Koch C."/>
            <person name="Kracher B."/>
            <person name="Kubo Y."/>
            <person name="Law A.D."/>
            <person name="Lebrun M.-H."/>
            <person name="Lee Y.-H."/>
            <person name="Miyara I."/>
            <person name="Moore N."/>
            <person name="Neumann U."/>
            <person name="Nordstroem K."/>
            <person name="Panaccione D.G."/>
            <person name="Panstruga R."/>
            <person name="Place M."/>
            <person name="Proctor R.H."/>
            <person name="Prusky D."/>
            <person name="Rech G."/>
            <person name="Reinhardt R."/>
            <person name="Rollins J.A."/>
            <person name="Rounsley S."/>
            <person name="Schardl C.L."/>
            <person name="Schwartz D.C."/>
            <person name="Shenoy N."/>
            <person name="Shirasu K."/>
            <person name="Sikhakolli U.R."/>
            <person name="Stueber K."/>
            <person name="Sukno S.A."/>
            <person name="Sweigard J.A."/>
            <person name="Takano Y."/>
            <person name="Takahara H."/>
            <person name="Trail F."/>
            <person name="van der Does H.C."/>
            <person name="Voll L.M."/>
            <person name="Will I."/>
            <person name="Young S."/>
            <person name="Zeng Q."/>
            <person name="Zhang J."/>
            <person name="Zhou S."/>
            <person name="Dickman M.B."/>
            <person name="Schulze-Lefert P."/>
            <person name="Ver Loren van Themaat E."/>
            <person name="Ma L.-J."/>
            <person name="Vaillancourt L.J."/>
        </authorList>
    </citation>
    <scope>NUCLEOTIDE SEQUENCE [LARGE SCALE GENOMIC DNA]</scope>
    <source>
        <strain evidence="3">M1.001 / M2 / FGSC 10212</strain>
    </source>
</reference>
<dbReference type="OrthoDB" id="5226586at2759"/>
<dbReference type="RefSeq" id="XP_008094718.1">
    <property type="nucleotide sequence ID" value="XM_008096527.1"/>
</dbReference>
<feature type="compositionally biased region" description="Polar residues" evidence="1">
    <location>
        <begin position="21"/>
        <end position="34"/>
    </location>
</feature>
<organism evidence="3">
    <name type="scientific">Colletotrichum graminicola (strain M1.001 / M2 / FGSC 10212)</name>
    <name type="common">Maize anthracnose fungus</name>
    <name type="synonym">Glomerella graminicola</name>
    <dbReference type="NCBI Taxonomy" id="645133"/>
    <lineage>
        <taxon>Eukaryota</taxon>
        <taxon>Fungi</taxon>
        <taxon>Dikarya</taxon>
        <taxon>Ascomycota</taxon>
        <taxon>Pezizomycotina</taxon>
        <taxon>Sordariomycetes</taxon>
        <taxon>Hypocreomycetidae</taxon>
        <taxon>Glomerellales</taxon>
        <taxon>Glomerellaceae</taxon>
        <taxon>Colletotrichum</taxon>
        <taxon>Colletotrichum graminicola species complex</taxon>
    </lineage>
</organism>
<dbReference type="GeneID" id="24411207"/>
<keyword evidence="3" id="KW-1185">Reference proteome</keyword>
<dbReference type="AlphaFoldDB" id="E3QI83"/>